<dbReference type="EMBL" id="CCBN010000001">
    <property type="protein sequence ID" value="CDO51163.1"/>
    <property type="molecule type" value="Genomic_DNA"/>
</dbReference>
<dbReference type="PANTHER" id="PTHR35020:SF2">
    <property type="entry name" value="N-ACETYLGLUCOSAMINE-INDUCED PROTEIN 1"/>
    <property type="match status" value="1"/>
</dbReference>
<dbReference type="Pfam" id="PF12239">
    <property type="entry name" value="DUF3605"/>
    <property type="match status" value="1"/>
</dbReference>
<dbReference type="GO" id="GO:0006044">
    <property type="term" value="P:N-acetylglucosamine metabolic process"/>
    <property type="evidence" value="ECO:0007669"/>
    <property type="project" value="TreeGrafter"/>
</dbReference>
<name>A0A0J9X2H3_GEOCN</name>
<protein>
    <recommendedName>
        <fullName evidence="3">N-acetylglucosamine-induced protein 1</fullName>
    </recommendedName>
</protein>
<dbReference type="InterPro" id="IPR022036">
    <property type="entry name" value="DUF3605"/>
</dbReference>
<gene>
    <name evidence="1" type="ORF">BN980_GECA01s01803g</name>
</gene>
<organism evidence="1 2">
    <name type="scientific">Geotrichum candidum</name>
    <name type="common">Oospora lactis</name>
    <name type="synonym">Dipodascus geotrichum</name>
    <dbReference type="NCBI Taxonomy" id="1173061"/>
    <lineage>
        <taxon>Eukaryota</taxon>
        <taxon>Fungi</taxon>
        <taxon>Dikarya</taxon>
        <taxon>Ascomycota</taxon>
        <taxon>Saccharomycotina</taxon>
        <taxon>Dipodascomycetes</taxon>
        <taxon>Dipodascales</taxon>
        <taxon>Dipodascaceae</taxon>
        <taxon>Geotrichum</taxon>
    </lineage>
</organism>
<dbReference type="OrthoDB" id="10053431at2759"/>
<sequence>MTKELEAPEILGEVDYRTPLAGLEHVNVIPRDVTILSTPPSSSKDLHADDLSWDELRNIIETNQLQLLKRRPHDLRNYLRWKHWVEETRTRAGVLEFLVVERLHWVDEARSSDTVLEVTPPANPVFMANVREDLKILKNDFPYALAPGIVHVVVWTKAKIPVAENGDVTEEARTLIQKYVDSTFTDLFASTAEAKDGILWFKNWAALQSIPALAHFHVLLHNPDMRRLEQLYNTGGIQV</sequence>
<comment type="caution">
    <text evidence="1">The sequence shown here is derived from an EMBL/GenBank/DDBJ whole genome shotgun (WGS) entry which is preliminary data.</text>
</comment>
<dbReference type="Proteomes" id="UP000242525">
    <property type="component" value="Unassembled WGS sequence"/>
</dbReference>
<reference evidence="1" key="1">
    <citation type="submission" date="2014-03" db="EMBL/GenBank/DDBJ databases">
        <authorList>
            <person name="Casaregola S."/>
        </authorList>
    </citation>
    <scope>NUCLEOTIDE SEQUENCE [LARGE SCALE GENOMIC DNA]</scope>
    <source>
        <strain evidence="1">CLIB 918</strain>
    </source>
</reference>
<evidence type="ECO:0000313" key="2">
    <source>
        <dbReference type="Proteomes" id="UP000242525"/>
    </source>
</evidence>
<proteinExistence type="predicted"/>
<keyword evidence="2" id="KW-1185">Reference proteome</keyword>
<dbReference type="STRING" id="1173061.A0A0J9X2H3"/>
<evidence type="ECO:0000313" key="1">
    <source>
        <dbReference type="EMBL" id="CDO51163.1"/>
    </source>
</evidence>
<evidence type="ECO:0008006" key="3">
    <source>
        <dbReference type="Google" id="ProtNLM"/>
    </source>
</evidence>
<dbReference type="GO" id="GO:0005737">
    <property type="term" value="C:cytoplasm"/>
    <property type="evidence" value="ECO:0007669"/>
    <property type="project" value="TreeGrafter"/>
</dbReference>
<accession>A0A0J9X2H3</accession>
<dbReference type="PANTHER" id="PTHR35020">
    <property type="entry name" value="N-ACETYLGLUCOSAMINE-INDUCED PROTEIN 1"/>
    <property type="match status" value="1"/>
</dbReference>
<dbReference type="AlphaFoldDB" id="A0A0J9X2H3"/>